<accession>A0A7S1BWF5</accession>
<reference evidence="1" key="1">
    <citation type="submission" date="2021-01" db="EMBL/GenBank/DDBJ databases">
        <authorList>
            <person name="Corre E."/>
            <person name="Pelletier E."/>
            <person name="Niang G."/>
            <person name="Scheremetjew M."/>
            <person name="Finn R."/>
            <person name="Kale V."/>
            <person name="Holt S."/>
            <person name="Cochrane G."/>
            <person name="Meng A."/>
            <person name="Brown T."/>
            <person name="Cohen L."/>
        </authorList>
    </citation>
    <scope>NUCLEOTIDE SEQUENCE</scope>
    <source>
        <strain evidence="1">308</strain>
    </source>
</reference>
<protein>
    <submittedName>
        <fullName evidence="1">Uncharacterized protein</fullName>
    </submittedName>
</protein>
<sequence>MTIFCDLPCDPFHFESFTPDIPFSVSPMSGFEIEGFSFAVTEIGKNCRQNSPHGYEEPIKEQEIRIGETEDQNNPILSNKSYHIDTSLSPTNLNDFKISPASLTSFAWDDGNNISVSETMLEDDDLSII</sequence>
<proteinExistence type="predicted"/>
<dbReference type="EMBL" id="HBFR01034850">
    <property type="protein sequence ID" value="CAD8898211.1"/>
    <property type="molecule type" value="Transcribed_RNA"/>
</dbReference>
<gene>
    <name evidence="1" type="ORF">CHYS00102_LOCUS25425</name>
</gene>
<organism evidence="1">
    <name type="scientific">Corethron hystrix</name>
    <dbReference type="NCBI Taxonomy" id="216773"/>
    <lineage>
        <taxon>Eukaryota</taxon>
        <taxon>Sar</taxon>
        <taxon>Stramenopiles</taxon>
        <taxon>Ochrophyta</taxon>
        <taxon>Bacillariophyta</taxon>
        <taxon>Coscinodiscophyceae</taxon>
        <taxon>Corethrophycidae</taxon>
        <taxon>Corethrales</taxon>
        <taxon>Corethraceae</taxon>
        <taxon>Corethron</taxon>
    </lineage>
</organism>
<evidence type="ECO:0000313" key="1">
    <source>
        <dbReference type="EMBL" id="CAD8898211.1"/>
    </source>
</evidence>
<name>A0A7S1BWF5_9STRA</name>
<dbReference type="AlphaFoldDB" id="A0A7S1BWF5"/>